<feature type="compositionally biased region" description="Basic residues" evidence="5">
    <location>
        <begin position="352"/>
        <end position="363"/>
    </location>
</feature>
<dbReference type="OMA" id="NGPIMPH"/>
<evidence type="ECO:0000256" key="4">
    <source>
        <dbReference type="ARBA" id="ARBA00025806"/>
    </source>
</evidence>
<feature type="compositionally biased region" description="Polar residues" evidence="5">
    <location>
        <begin position="366"/>
        <end position="380"/>
    </location>
</feature>
<keyword evidence="6" id="KW-1185">Reference proteome</keyword>
<accession>A0A1I8B2Y9</accession>
<evidence type="ECO:0000256" key="5">
    <source>
        <dbReference type="SAM" id="MobiDB-lite"/>
    </source>
</evidence>
<feature type="region of interest" description="Disordered" evidence="5">
    <location>
        <begin position="457"/>
        <end position="493"/>
    </location>
</feature>
<evidence type="ECO:0000256" key="2">
    <source>
        <dbReference type="ARBA" id="ARBA00022473"/>
    </source>
</evidence>
<dbReference type="GO" id="GO:0033260">
    <property type="term" value="P:nuclear DNA replication"/>
    <property type="evidence" value="ECO:0007669"/>
    <property type="project" value="TreeGrafter"/>
</dbReference>
<keyword evidence="2" id="KW-0217">Developmental protein</keyword>
<dbReference type="PANTHER" id="PTHR12972">
    <property type="entry name" value="DOWNSTREAM NEIGHBOR OF SON"/>
    <property type="match status" value="1"/>
</dbReference>
<dbReference type="WBParaSite" id="MhA1_Contig1254.frz3.fgene1">
    <property type="protein sequence ID" value="MhA1_Contig1254.frz3.fgene1"/>
    <property type="gene ID" value="MhA1_Contig1254.frz3.fgene1"/>
</dbReference>
<feature type="region of interest" description="Disordered" evidence="5">
    <location>
        <begin position="339"/>
        <end position="380"/>
    </location>
</feature>
<dbReference type="AlphaFoldDB" id="A0A1I8B2Y9"/>
<comment type="subcellular location">
    <subcellularLocation>
        <location evidence="1">Nucleus</location>
    </subcellularLocation>
</comment>
<dbReference type="PANTHER" id="PTHR12972:SF0">
    <property type="entry name" value="PROTEIN DOWNSTREAM NEIGHBOR OF SON"/>
    <property type="match status" value="1"/>
</dbReference>
<keyword evidence="3" id="KW-0539">Nucleus</keyword>
<dbReference type="Proteomes" id="UP000095281">
    <property type="component" value="Unplaced"/>
</dbReference>
<evidence type="ECO:0000256" key="1">
    <source>
        <dbReference type="ARBA" id="ARBA00004123"/>
    </source>
</evidence>
<reference evidence="7" key="1">
    <citation type="submission" date="2016-11" db="UniProtKB">
        <authorList>
            <consortium name="WormBaseParasite"/>
        </authorList>
    </citation>
    <scope>IDENTIFICATION</scope>
</reference>
<dbReference type="GO" id="GO:0005634">
    <property type="term" value="C:nucleus"/>
    <property type="evidence" value="ECO:0007669"/>
    <property type="project" value="UniProtKB-SubCell"/>
</dbReference>
<name>A0A1I8B2Y9_MELHA</name>
<proteinExistence type="inferred from homology"/>
<comment type="similarity">
    <text evidence="4">Belongs to the DONSON family.</text>
</comment>
<dbReference type="InterPro" id="IPR024861">
    <property type="entry name" value="Donson"/>
</dbReference>
<evidence type="ECO:0000313" key="6">
    <source>
        <dbReference type="Proteomes" id="UP000095281"/>
    </source>
</evidence>
<feature type="compositionally biased region" description="Polar residues" evidence="5">
    <location>
        <begin position="477"/>
        <end position="493"/>
    </location>
</feature>
<organism evidence="6 7">
    <name type="scientific">Meloidogyne hapla</name>
    <name type="common">Root-knot nematode worm</name>
    <dbReference type="NCBI Taxonomy" id="6305"/>
    <lineage>
        <taxon>Eukaryota</taxon>
        <taxon>Metazoa</taxon>
        <taxon>Ecdysozoa</taxon>
        <taxon>Nematoda</taxon>
        <taxon>Chromadorea</taxon>
        <taxon>Rhabditida</taxon>
        <taxon>Tylenchina</taxon>
        <taxon>Tylenchomorpha</taxon>
        <taxon>Tylenchoidea</taxon>
        <taxon>Meloidogynidae</taxon>
        <taxon>Meloidogyninae</taxon>
        <taxon>Meloidogyne</taxon>
    </lineage>
</organism>
<evidence type="ECO:0000313" key="7">
    <source>
        <dbReference type="WBParaSite" id="MhA1_Contig1254.frz3.fgene1"/>
    </source>
</evidence>
<evidence type="ECO:0000256" key="3">
    <source>
        <dbReference type="ARBA" id="ARBA00023242"/>
    </source>
</evidence>
<sequence>MLGHSGKKKGLHYSPFGEKSKEAAKRLFNKRRSCKSLKNLFEQETLSIQESCSITASWQHVAHELSTTYSVNKSPNKRLKTRKHNNGELVELDLFDGINQNLFPPDWDDSDARSAFDLPNMANKGYVQLCENQLNNFPIDFSHLNCHKQINNKINSVETTSLNNNKCTSLDLPSDIRLGTKLRVISELPFPWMERITSSGVYHVDPHISSFNFDKAIDLTRKFDNFSAFASTNSFDPLVFLQSAAIYYQFPSIGSVQLFPRRNVGSRSTLKSANLQSIEPNFIDALKVNWNDSFKFLFNRWIDGGRKSFYLCSTHFTIIFINLSNKNLFSLNAHKSPLKTPQKNNIEDSPIKKKLTPKRKRTPMKNTTNYQSPNKNFTNLESSVNFQPRIVITPTTSGFRQILQKNGIHFTRHFKSEYIDLNKGESPKDFLPNEEDCTADLDHDEWLKDRGISSKGSLRVRRSASEMDSSDLSLSSNRLPTAETSRMSTNGSPPTDPLYSTIVIKLKKIFTIKEKIIFLRGIKDAEAFHNLLQSQPQLICTKTGPQSGLPPTLIASSPFRHSVLNELSMTSQLIKKSGKLKYILELEHGPILPTTVELIFQFVKNTFNSNTKNRLQLQVTGRNQCNGINEAIKISNEALEKEKPSNIVTVNFNELEWDGCKFEFC</sequence>
<protein>
    <submittedName>
        <fullName evidence="7">Uncharacterized protein</fullName>
    </submittedName>
</protein>